<organism evidence="1">
    <name type="scientific">Xenopus tropicalis</name>
    <name type="common">Western clawed frog</name>
    <name type="synonym">Silurana tropicalis</name>
    <dbReference type="NCBI Taxonomy" id="8364"/>
    <lineage>
        <taxon>Eukaryota</taxon>
        <taxon>Metazoa</taxon>
        <taxon>Chordata</taxon>
        <taxon>Craniata</taxon>
        <taxon>Vertebrata</taxon>
        <taxon>Euteleostomi</taxon>
        <taxon>Amphibia</taxon>
        <taxon>Batrachia</taxon>
        <taxon>Anura</taxon>
        <taxon>Pipoidea</taxon>
        <taxon>Pipidae</taxon>
        <taxon>Xenopodinae</taxon>
        <taxon>Xenopus</taxon>
        <taxon>Silurana</taxon>
    </lineage>
</organism>
<reference evidence="1" key="2">
    <citation type="journal article" date="2010" name="Science">
        <title>The genome of the Western clawed frog Xenopus tropicalis.</title>
        <authorList>
            <person name="Hellsten U."/>
            <person name="Harland R.M."/>
            <person name="Gilchrist M.J."/>
            <person name="Hendrix D."/>
            <person name="Jurka J."/>
            <person name="Kapitonov V."/>
            <person name="Ovcharenko I."/>
            <person name="Putnam N.H."/>
            <person name="Shu S."/>
            <person name="Taher L."/>
            <person name="Blitz I.L."/>
            <person name="Blumberg B."/>
            <person name="Dichmann D.S."/>
            <person name="Dubchak I."/>
            <person name="Amaya E."/>
            <person name="Detter J.C."/>
            <person name="Fletcher R."/>
            <person name="Gerhard D.S."/>
            <person name="Goodstein D."/>
            <person name="Graves T."/>
            <person name="Grigoriev I.V."/>
            <person name="Grimwood J."/>
            <person name="Kawashima T."/>
            <person name="Lindquist E."/>
            <person name="Lucas S.M."/>
            <person name="Mead P.E."/>
            <person name="Mitros T."/>
            <person name="Ogino H."/>
            <person name="Ohta Y."/>
            <person name="Poliakov A.V."/>
            <person name="Pollet N."/>
            <person name="Robert J."/>
            <person name="Salamov A."/>
            <person name="Sater A.K."/>
            <person name="Schmutz J."/>
            <person name="Terry A."/>
            <person name="Vize P.D."/>
            <person name="Warren W.C."/>
            <person name="Wells D."/>
            <person name="Wills A."/>
            <person name="Wilson R.K."/>
            <person name="Zimmerman L.B."/>
            <person name="Zorn A.M."/>
            <person name="Grainger R."/>
            <person name="Grammer T."/>
            <person name="Khokha M.K."/>
            <person name="Richardson P.M."/>
            <person name="Rokhsar D.S."/>
        </authorList>
    </citation>
    <scope>NUCLEOTIDE SEQUENCE [LARGE SCALE GENOMIC DNA]</scope>
    <source>
        <strain evidence="1">Nigerian</strain>
    </source>
</reference>
<reference evidence="1" key="3">
    <citation type="submission" date="2016-05" db="EMBL/GenBank/DDBJ databases">
        <title>WGS assembly of Xenopus tropicalis.</title>
        <authorList>
            <person name="Sessions A."/>
            <person name="Jenkins J."/>
            <person name="Mitros T."/>
            <person name="Lyons J.T."/>
            <person name="Dichmann D.S."/>
            <person name="Robert J."/>
            <person name="Harland R.M."/>
            <person name="Rokhsar D.S."/>
        </authorList>
    </citation>
    <scope>NUCLEOTIDE SEQUENCE</scope>
    <source>
        <strain evidence="1">Nigerian</strain>
    </source>
</reference>
<protein>
    <submittedName>
        <fullName evidence="1">Uncharacterized protein</fullName>
    </submittedName>
</protein>
<gene>
    <name evidence="1" type="ORF">XENTR_v90028582mg</name>
</gene>
<proteinExistence type="predicted"/>
<accession>A0A1B8XZW7</accession>
<dbReference type="EMBL" id="KV460644">
    <property type="protein sequence ID" value="OCA16214.1"/>
    <property type="molecule type" value="Genomic_DNA"/>
</dbReference>
<sequence>MGRGMTGLGRDLGPTTSVLTNNLPPLKKTYVNLPPMQRLCGRVQVPDASEMGATANALVSVLQASSCSIDLFPFIQAQVG</sequence>
<evidence type="ECO:0000313" key="1">
    <source>
        <dbReference type="EMBL" id="OCA16214.1"/>
    </source>
</evidence>
<dbReference type="AlphaFoldDB" id="A0A1B8XZW7"/>
<name>A0A1B8XZW7_XENTR</name>
<reference evidence="1" key="1">
    <citation type="submission" date="2009-11" db="EMBL/GenBank/DDBJ databases">
        <authorList>
            <consortium name="US DOE Joint Genome Institute (JGI-PGF)"/>
            <person name="Ottilar R."/>
            <person name="Schmutz J."/>
            <person name="Salamov A."/>
            <person name="Cheng J.F."/>
            <person name="Lucas S."/>
            <person name="Pitluck S."/>
            <person name="Gundlach H."/>
            <person name="Guo Y."/>
            <person name="Haberer G."/>
            <person name="Nasrallah J."/>
            <person name="Mayer K.F.X."/>
            <person name="van de Peer Y."/>
            <person name="Weigel D."/>
            <person name="Grigoriev I.V."/>
        </authorList>
    </citation>
    <scope>NUCLEOTIDE SEQUENCE</scope>
    <source>
        <strain evidence="1">Nigerian</strain>
    </source>
</reference>